<dbReference type="GO" id="GO:0015031">
    <property type="term" value="P:protein transport"/>
    <property type="evidence" value="ECO:0007669"/>
    <property type="project" value="UniProtKB-KW"/>
</dbReference>
<dbReference type="EMBL" id="KQ983097">
    <property type="protein sequence ID" value="KYQ47514.1"/>
    <property type="molecule type" value="Genomic_DNA"/>
</dbReference>
<protein>
    <recommendedName>
        <fullName evidence="9">Vesicle transport protein</fullName>
    </recommendedName>
</protein>
<keyword evidence="6 9" id="KW-1133">Transmembrane helix</keyword>
<feature type="transmembrane region" description="Helical" evidence="9">
    <location>
        <begin position="135"/>
        <end position="156"/>
    </location>
</feature>
<evidence type="ECO:0000256" key="8">
    <source>
        <dbReference type="ARBA" id="ARBA00025800"/>
    </source>
</evidence>
<organism evidence="10 11">
    <name type="scientific">Mycetomoellerius zeteki</name>
    <dbReference type="NCBI Taxonomy" id="64791"/>
    <lineage>
        <taxon>Eukaryota</taxon>
        <taxon>Metazoa</taxon>
        <taxon>Ecdysozoa</taxon>
        <taxon>Arthropoda</taxon>
        <taxon>Hexapoda</taxon>
        <taxon>Insecta</taxon>
        <taxon>Pterygota</taxon>
        <taxon>Neoptera</taxon>
        <taxon>Endopterygota</taxon>
        <taxon>Hymenoptera</taxon>
        <taxon>Apocrita</taxon>
        <taxon>Aculeata</taxon>
        <taxon>Formicoidea</taxon>
        <taxon>Formicidae</taxon>
        <taxon>Myrmicinae</taxon>
        <taxon>Mycetomoellerius</taxon>
    </lineage>
</organism>
<dbReference type="STRING" id="64791.A0A151WI60"/>
<dbReference type="Pfam" id="PF04178">
    <property type="entry name" value="Got1"/>
    <property type="match status" value="1"/>
</dbReference>
<dbReference type="GO" id="GO:0016192">
    <property type="term" value="P:vesicle-mediated transport"/>
    <property type="evidence" value="ECO:0007669"/>
    <property type="project" value="InterPro"/>
</dbReference>
<dbReference type="GO" id="GO:0016020">
    <property type="term" value="C:membrane"/>
    <property type="evidence" value="ECO:0007669"/>
    <property type="project" value="UniProtKB-SubCell"/>
</dbReference>
<dbReference type="AlphaFoldDB" id="A0A151WI60"/>
<evidence type="ECO:0000256" key="6">
    <source>
        <dbReference type="ARBA" id="ARBA00022989"/>
    </source>
</evidence>
<evidence type="ECO:0000313" key="11">
    <source>
        <dbReference type="Proteomes" id="UP000075809"/>
    </source>
</evidence>
<gene>
    <name evidence="10" type="ORF">ALC60_13493</name>
</gene>
<sequence>MSLKKNNLLFVPQDYYNVIKKCRKGNNFILNEMKQEDFISTRFLEDAVFKRVKNSNGETINWLKICWMRFLRNEPYKIFYKISMDENAEFKILDLLPRRGRPRKFENIVLTPLYKNIRQIVMDQTTLSWSTRIKGFAICFIVGILCSFLGSFALFLQKGLAVFAVFYTLGNIISLASTCFLMGPCNQFKKMFASTRIIATILVFVSIALTFFAAVHLHNPGLALLFIIIQSLAMTWYSLSYIPYARDAVKKTVEACVT</sequence>
<evidence type="ECO:0000256" key="2">
    <source>
        <dbReference type="ARBA" id="ARBA00004141"/>
    </source>
</evidence>
<reference evidence="10 11" key="1">
    <citation type="submission" date="2015-09" db="EMBL/GenBank/DDBJ databases">
        <title>Trachymyrmex zeteki WGS genome.</title>
        <authorList>
            <person name="Nygaard S."/>
            <person name="Hu H."/>
            <person name="Boomsma J."/>
            <person name="Zhang G."/>
        </authorList>
    </citation>
    <scope>NUCLEOTIDE SEQUENCE [LARGE SCALE GENOMIC DNA]</scope>
    <source>
        <strain evidence="10">Tzet28-1</strain>
        <tissue evidence="10">Whole body</tissue>
    </source>
</reference>
<feature type="transmembrane region" description="Helical" evidence="9">
    <location>
        <begin position="223"/>
        <end position="242"/>
    </location>
</feature>
<keyword evidence="4 9" id="KW-0812">Transmembrane</keyword>
<keyword evidence="11" id="KW-1185">Reference proteome</keyword>
<dbReference type="GO" id="GO:0012505">
    <property type="term" value="C:endomembrane system"/>
    <property type="evidence" value="ECO:0007669"/>
    <property type="project" value="UniProtKB-ARBA"/>
</dbReference>
<dbReference type="GO" id="GO:0005737">
    <property type="term" value="C:cytoplasm"/>
    <property type="evidence" value="ECO:0007669"/>
    <property type="project" value="UniProtKB-ARBA"/>
</dbReference>
<evidence type="ECO:0000256" key="4">
    <source>
        <dbReference type="ARBA" id="ARBA00022692"/>
    </source>
</evidence>
<keyword evidence="3 9" id="KW-0813">Transport</keyword>
<evidence type="ECO:0000256" key="3">
    <source>
        <dbReference type="ARBA" id="ARBA00022448"/>
    </source>
</evidence>
<proteinExistence type="inferred from homology"/>
<feature type="transmembrane region" description="Helical" evidence="9">
    <location>
        <begin position="197"/>
        <end position="217"/>
    </location>
</feature>
<keyword evidence="5 9" id="KW-0653">Protein transport</keyword>
<name>A0A151WI60_9HYME</name>
<dbReference type="PANTHER" id="PTHR23137">
    <property type="entry name" value="VESICLE TRANSPORT PROTEIN-RELATED"/>
    <property type="match status" value="1"/>
</dbReference>
<comment type="function">
    <text evidence="1 9">May be involved in fusion of retrograde transport vesicles derived from an endocytic compartment with the Golgi complex.</text>
</comment>
<dbReference type="InterPro" id="IPR011691">
    <property type="entry name" value="Vesicle_transpt_SFT2"/>
</dbReference>
<evidence type="ECO:0000313" key="10">
    <source>
        <dbReference type="EMBL" id="KYQ47514.1"/>
    </source>
</evidence>
<dbReference type="InterPro" id="IPR007305">
    <property type="entry name" value="Vesicle_transpt_Got1/SFT2"/>
</dbReference>
<accession>A0A151WI60</accession>
<dbReference type="PANTHER" id="PTHR23137:SF6">
    <property type="entry name" value="VESICLE TRANSPORT PROTEIN"/>
    <property type="match status" value="1"/>
</dbReference>
<keyword evidence="7 9" id="KW-0472">Membrane</keyword>
<comment type="subcellular location">
    <subcellularLocation>
        <location evidence="2 9">Membrane</location>
        <topology evidence="2 9">Multi-pass membrane protein</topology>
    </subcellularLocation>
</comment>
<comment type="similarity">
    <text evidence="8 9">Belongs to the SFT2 family.</text>
</comment>
<dbReference type="Proteomes" id="UP000075809">
    <property type="component" value="Unassembled WGS sequence"/>
</dbReference>
<evidence type="ECO:0000256" key="1">
    <source>
        <dbReference type="ARBA" id="ARBA00003566"/>
    </source>
</evidence>
<feature type="transmembrane region" description="Helical" evidence="9">
    <location>
        <begin position="162"/>
        <end position="185"/>
    </location>
</feature>
<evidence type="ECO:0000256" key="9">
    <source>
        <dbReference type="RuleBase" id="RU363111"/>
    </source>
</evidence>
<evidence type="ECO:0000256" key="7">
    <source>
        <dbReference type="ARBA" id="ARBA00023136"/>
    </source>
</evidence>
<evidence type="ECO:0000256" key="5">
    <source>
        <dbReference type="ARBA" id="ARBA00022927"/>
    </source>
</evidence>